<reference evidence="6" key="1">
    <citation type="submission" date="2022-11" db="UniProtKB">
        <authorList>
            <consortium name="EnsemblMetazoa"/>
        </authorList>
    </citation>
    <scope>IDENTIFICATION</scope>
</reference>
<dbReference type="EC" id="2.4.1.17" evidence="5"/>
<dbReference type="SUPFAM" id="SSF53756">
    <property type="entry name" value="UDP-Glycosyltransferase/glycogen phosphorylase"/>
    <property type="match status" value="1"/>
</dbReference>
<organism evidence="6 7">
    <name type="scientific">Exaiptasia diaphana</name>
    <name type="common">Tropical sea anemone</name>
    <name type="synonym">Aiptasia pulchella</name>
    <dbReference type="NCBI Taxonomy" id="2652724"/>
    <lineage>
        <taxon>Eukaryota</taxon>
        <taxon>Metazoa</taxon>
        <taxon>Cnidaria</taxon>
        <taxon>Anthozoa</taxon>
        <taxon>Hexacorallia</taxon>
        <taxon>Actiniaria</taxon>
        <taxon>Aiptasiidae</taxon>
        <taxon>Exaiptasia</taxon>
    </lineage>
</organism>
<evidence type="ECO:0000313" key="6">
    <source>
        <dbReference type="EnsemblMetazoa" id="XP_020905441.1"/>
    </source>
</evidence>
<dbReference type="GO" id="GO:0015020">
    <property type="term" value="F:glucuronosyltransferase activity"/>
    <property type="evidence" value="ECO:0007669"/>
    <property type="project" value="UniProtKB-EC"/>
</dbReference>
<evidence type="ECO:0000313" key="7">
    <source>
        <dbReference type="Proteomes" id="UP000887567"/>
    </source>
</evidence>
<dbReference type="CDD" id="cd03784">
    <property type="entry name" value="GT1_Gtf-like"/>
    <property type="match status" value="1"/>
</dbReference>
<accession>A0A913XJM3</accession>
<keyword evidence="5" id="KW-1133">Transmembrane helix</keyword>
<dbReference type="GO" id="GO:0016020">
    <property type="term" value="C:membrane"/>
    <property type="evidence" value="ECO:0007669"/>
    <property type="project" value="UniProtKB-SubCell"/>
</dbReference>
<evidence type="ECO:0000256" key="2">
    <source>
        <dbReference type="ARBA" id="ARBA00022676"/>
    </source>
</evidence>
<dbReference type="PROSITE" id="PS00375">
    <property type="entry name" value="UDPGT"/>
    <property type="match status" value="1"/>
</dbReference>
<evidence type="ECO:0000256" key="5">
    <source>
        <dbReference type="RuleBase" id="RU362059"/>
    </source>
</evidence>
<comment type="subcellular location">
    <subcellularLocation>
        <location evidence="5">Membrane</location>
        <topology evidence="5">Single-pass membrane protein</topology>
    </subcellularLocation>
</comment>
<comment type="catalytic activity">
    <reaction evidence="5">
        <text>glucuronate acceptor + UDP-alpha-D-glucuronate = acceptor beta-D-glucuronoside + UDP + H(+)</text>
        <dbReference type="Rhea" id="RHEA:21032"/>
        <dbReference type="ChEBI" id="CHEBI:15378"/>
        <dbReference type="ChEBI" id="CHEBI:58052"/>
        <dbReference type="ChEBI" id="CHEBI:58223"/>
        <dbReference type="ChEBI" id="CHEBI:132367"/>
        <dbReference type="ChEBI" id="CHEBI:132368"/>
        <dbReference type="EC" id="2.4.1.17"/>
    </reaction>
</comment>
<dbReference type="OrthoDB" id="5835829at2759"/>
<keyword evidence="5" id="KW-0472">Membrane</keyword>
<dbReference type="InterPro" id="IPR050271">
    <property type="entry name" value="UDP-glycosyltransferase"/>
</dbReference>
<dbReference type="FunFam" id="3.40.50.2000:FF:000021">
    <property type="entry name" value="UDP-glucuronosyltransferase"/>
    <property type="match status" value="1"/>
</dbReference>
<keyword evidence="5" id="KW-0812">Transmembrane</keyword>
<keyword evidence="7" id="KW-1185">Reference proteome</keyword>
<dbReference type="KEGG" id="epa:110243657"/>
<comment type="similarity">
    <text evidence="1 4">Belongs to the UDP-glycosyltransferase family.</text>
</comment>
<sequence length="219" mass="24776">MNEAFSKLPQKVIWRLNKEKFEGKLASNTKTSRWLPQNDILGHPKTKLFITHAGASGLAEAVYHGVPMICSPFFGDQFDNARSVEYIGLGEMLSVKTTTADQLVEMINKVLTKKRYKEKAGYVSRVVKMRPRTALEEAAELIEYLHAVGNLAHLKPKGLELPFYQLYMLDVLLVLGIVFLLVLFIVVFVIKRVINFCCCRQKKRVINLCCGAPKKTKTS</sequence>
<protein>
    <recommendedName>
        <fullName evidence="5">UDP-glucuronosyltransferase</fullName>
        <ecNumber evidence="5">2.4.1.17</ecNumber>
    </recommendedName>
</protein>
<evidence type="ECO:0000256" key="3">
    <source>
        <dbReference type="ARBA" id="ARBA00022679"/>
    </source>
</evidence>
<dbReference type="InterPro" id="IPR035595">
    <property type="entry name" value="UDP_glycos_trans_CS"/>
</dbReference>
<dbReference type="Proteomes" id="UP000887567">
    <property type="component" value="Unplaced"/>
</dbReference>
<feature type="transmembrane region" description="Helical" evidence="5">
    <location>
        <begin position="166"/>
        <end position="190"/>
    </location>
</feature>
<dbReference type="Gene3D" id="3.40.50.2000">
    <property type="entry name" value="Glycogen Phosphorylase B"/>
    <property type="match status" value="1"/>
</dbReference>
<keyword evidence="3 4" id="KW-0808">Transferase</keyword>
<proteinExistence type="inferred from homology"/>
<dbReference type="PANTHER" id="PTHR48043">
    <property type="entry name" value="EG:EG0003.4 PROTEIN-RELATED"/>
    <property type="match status" value="1"/>
</dbReference>
<dbReference type="Pfam" id="PF00201">
    <property type="entry name" value="UDPGT"/>
    <property type="match status" value="1"/>
</dbReference>
<dbReference type="RefSeq" id="XP_020905441.1">
    <property type="nucleotide sequence ID" value="XM_021049782.2"/>
</dbReference>
<dbReference type="InterPro" id="IPR002213">
    <property type="entry name" value="UDP_glucos_trans"/>
</dbReference>
<dbReference type="PANTHER" id="PTHR48043:SF145">
    <property type="entry name" value="FI06409P-RELATED"/>
    <property type="match status" value="1"/>
</dbReference>
<dbReference type="GeneID" id="110243657"/>
<keyword evidence="2 4" id="KW-0328">Glycosyltransferase</keyword>
<evidence type="ECO:0000256" key="4">
    <source>
        <dbReference type="RuleBase" id="RU003718"/>
    </source>
</evidence>
<name>A0A913XJM3_EXADI</name>
<evidence type="ECO:0000256" key="1">
    <source>
        <dbReference type="ARBA" id="ARBA00009995"/>
    </source>
</evidence>
<dbReference type="EnsemblMetazoa" id="XM_021049782.2">
    <property type="protein sequence ID" value="XP_020905441.1"/>
    <property type="gene ID" value="LOC110243657"/>
</dbReference>
<dbReference type="OMA" id="ISWIITH"/>
<dbReference type="AlphaFoldDB" id="A0A913XJM3"/>